<dbReference type="PANTHER" id="PTHR33248">
    <property type="entry name" value="ZINC ION-BINDING PROTEIN"/>
    <property type="match status" value="1"/>
</dbReference>
<dbReference type="InterPro" id="IPR010666">
    <property type="entry name" value="Znf_GRF"/>
</dbReference>
<dbReference type="Proteomes" id="UP000325081">
    <property type="component" value="Unassembled WGS sequence"/>
</dbReference>
<reference evidence="9" key="1">
    <citation type="journal article" date="2019" name="Curr. Biol.">
        <title>Genome Sequence of Striga asiatica Provides Insight into the Evolution of Plant Parasitism.</title>
        <authorList>
            <person name="Yoshida S."/>
            <person name="Kim S."/>
            <person name="Wafula E.K."/>
            <person name="Tanskanen J."/>
            <person name="Kim Y.M."/>
            <person name="Honaas L."/>
            <person name="Yang Z."/>
            <person name="Spallek T."/>
            <person name="Conn C.E."/>
            <person name="Ichihashi Y."/>
            <person name="Cheong K."/>
            <person name="Cui S."/>
            <person name="Der J.P."/>
            <person name="Gundlach H."/>
            <person name="Jiao Y."/>
            <person name="Hori C."/>
            <person name="Ishida J.K."/>
            <person name="Kasahara H."/>
            <person name="Kiba T."/>
            <person name="Kim M.S."/>
            <person name="Koo N."/>
            <person name="Laohavisit A."/>
            <person name="Lee Y.H."/>
            <person name="Lumba S."/>
            <person name="McCourt P."/>
            <person name="Mortimer J.C."/>
            <person name="Mutuku J.M."/>
            <person name="Nomura T."/>
            <person name="Sasaki-Sekimoto Y."/>
            <person name="Seto Y."/>
            <person name="Wang Y."/>
            <person name="Wakatake T."/>
            <person name="Sakakibara H."/>
            <person name="Demura T."/>
            <person name="Yamaguchi S."/>
            <person name="Yoneyama K."/>
            <person name="Manabe R.I."/>
            <person name="Nelson D.C."/>
            <person name="Schulman A.H."/>
            <person name="Timko M.P."/>
            <person name="dePamphilis C.W."/>
            <person name="Choi D."/>
            <person name="Shirasu K."/>
        </authorList>
    </citation>
    <scope>NUCLEOTIDE SEQUENCE [LARGE SCALE GENOMIC DNA]</scope>
    <source>
        <strain evidence="9">cv. UVA1</strain>
    </source>
</reference>
<proteinExistence type="predicted"/>
<evidence type="ECO:0000256" key="6">
    <source>
        <dbReference type="SAM" id="Phobius"/>
    </source>
</evidence>
<feature type="transmembrane region" description="Helical" evidence="6">
    <location>
        <begin position="84"/>
        <end position="101"/>
    </location>
</feature>
<keyword evidence="6" id="KW-0472">Membrane</keyword>
<name>A0A5A7PBY9_STRAF</name>
<keyword evidence="3" id="KW-0862">Zinc</keyword>
<comment type="caution">
    <text evidence="8">The sequence shown here is derived from an EMBL/GenBank/DDBJ whole genome shotgun (WGS) entry which is preliminary data.</text>
</comment>
<keyword evidence="5" id="KW-0175">Coiled coil</keyword>
<dbReference type="PROSITE" id="PS51999">
    <property type="entry name" value="ZF_GRF"/>
    <property type="match status" value="1"/>
</dbReference>
<keyword evidence="1" id="KW-0479">Metal-binding</keyword>
<evidence type="ECO:0000256" key="4">
    <source>
        <dbReference type="PROSITE-ProRule" id="PRU01343"/>
    </source>
</evidence>
<organism evidence="8 9">
    <name type="scientific">Striga asiatica</name>
    <name type="common">Asiatic witchweed</name>
    <name type="synonym">Buchnera asiatica</name>
    <dbReference type="NCBI Taxonomy" id="4170"/>
    <lineage>
        <taxon>Eukaryota</taxon>
        <taxon>Viridiplantae</taxon>
        <taxon>Streptophyta</taxon>
        <taxon>Embryophyta</taxon>
        <taxon>Tracheophyta</taxon>
        <taxon>Spermatophyta</taxon>
        <taxon>Magnoliopsida</taxon>
        <taxon>eudicotyledons</taxon>
        <taxon>Gunneridae</taxon>
        <taxon>Pentapetalae</taxon>
        <taxon>asterids</taxon>
        <taxon>lamiids</taxon>
        <taxon>Lamiales</taxon>
        <taxon>Orobanchaceae</taxon>
        <taxon>Buchnereae</taxon>
        <taxon>Striga</taxon>
    </lineage>
</organism>
<dbReference type="Pfam" id="PF06839">
    <property type="entry name" value="Zn_ribbon_GRF"/>
    <property type="match status" value="1"/>
</dbReference>
<evidence type="ECO:0000256" key="3">
    <source>
        <dbReference type="ARBA" id="ARBA00022833"/>
    </source>
</evidence>
<gene>
    <name evidence="8" type="ORF">STAS_05835</name>
</gene>
<keyword evidence="6" id="KW-0812">Transmembrane</keyword>
<keyword evidence="2 4" id="KW-0863">Zinc-finger</keyword>
<evidence type="ECO:0000256" key="1">
    <source>
        <dbReference type="ARBA" id="ARBA00022723"/>
    </source>
</evidence>
<dbReference type="EMBL" id="BKCP01004294">
    <property type="protein sequence ID" value="GER29937.1"/>
    <property type="molecule type" value="Genomic_DNA"/>
</dbReference>
<protein>
    <submittedName>
        <fullName evidence="8">GRF zinc finger containing protein</fullName>
    </submittedName>
</protein>
<dbReference type="OrthoDB" id="912775at2759"/>
<evidence type="ECO:0000259" key="7">
    <source>
        <dbReference type="PROSITE" id="PS51999"/>
    </source>
</evidence>
<keyword evidence="9" id="KW-1185">Reference proteome</keyword>
<evidence type="ECO:0000256" key="2">
    <source>
        <dbReference type="ARBA" id="ARBA00022771"/>
    </source>
</evidence>
<dbReference type="GO" id="GO:0008270">
    <property type="term" value="F:zinc ion binding"/>
    <property type="evidence" value="ECO:0007669"/>
    <property type="project" value="UniProtKB-KW"/>
</dbReference>
<dbReference type="AlphaFoldDB" id="A0A5A7PBY9"/>
<sequence>MSFISSSLECECRKRVVLRTSWTDDNPGRRFYSCLSWKKGGCKFFEWEDPPICRRAKAIIPGLLRRVNALEDENKALRQKNMRLLKFAAAMIVFIVVLVLFNSGPTKSQC</sequence>
<feature type="domain" description="GRF-type" evidence="7">
    <location>
        <begin position="10"/>
        <end position="51"/>
    </location>
</feature>
<accession>A0A5A7PBY9</accession>
<keyword evidence="6" id="KW-1133">Transmembrane helix</keyword>
<evidence type="ECO:0000313" key="8">
    <source>
        <dbReference type="EMBL" id="GER29937.1"/>
    </source>
</evidence>
<evidence type="ECO:0000313" key="9">
    <source>
        <dbReference type="Proteomes" id="UP000325081"/>
    </source>
</evidence>
<evidence type="ECO:0000256" key="5">
    <source>
        <dbReference type="SAM" id="Coils"/>
    </source>
</evidence>
<feature type="coiled-coil region" evidence="5">
    <location>
        <begin position="60"/>
        <end position="87"/>
    </location>
</feature>